<dbReference type="PANTHER" id="PTHR28113">
    <property type="entry name" value="DASH COMPLEX SUBUNIT DAM1"/>
    <property type="match status" value="1"/>
</dbReference>
<reference evidence="16 17" key="1">
    <citation type="submission" date="2016-06" db="EMBL/GenBank/DDBJ databases">
        <title>Evolution of pathogenesis and genome organization in the Tremellales.</title>
        <authorList>
            <person name="Cuomo C."/>
            <person name="Litvintseva A."/>
            <person name="Heitman J."/>
            <person name="Chen Y."/>
            <person name="Sun S."/>
            <person name="Springer D."/>
            <person name="Dromer F."/>
            <person name="Young S."/>
            <person name="Zeng Q."/>
            <person name="Chapman S."/>
            <person name="Gujja S."/>
            <person name="Saif S."/>
            <person name="Birren B."/>
        </authorList>
    </citation>
    <scope>NUCLEOTIDE SEQUENCE [LARGE SCALE GENOMIC DNA]</scope>
    <source>
        <strain evidence="16 17">CBS 6039</strain>
    </source>
</reference>
<dbReference type="STRING" id="1295533.A0A1E3HQQ1"/>
<keyword evidence="11" id="KW-0206">Cytoskeleton</keyword>
<dbReference type="PANTHER" id="PTHR28113:SF1">
    <property type="entry name" value="DASH COMPLEX SUBUNIT DAM1"/>
    <property type="match status" value="1"/>
</dbReference>
<protein>
    <recommendedName>
        <fullName evidence="5">DASH complex subunit DAM1</fullName>
    </recommendedName>
    <alternativeName>
        <fullName evidence="14">Outer kinetochore protein DAM1</fullName>
    </alternativeName>
</protein>
<evidence type="ECO:0000256" key="11">
    <source>
        <dbReference type="ARBA" id="ARBA00023212"/>
    </source>
</evidence>
<feature type="region of interest" description="Disordered" evidence="15">
    <location>
        <begin position="108"/>
        <end position="193"/>
    </location>
</feature>
<keyword evidence="9" id="KW-0159">Chromosome partition</keyword>
<evidence type="ECO:0000256" key="14">
    <source>
        <dbReference type="ARBA" id="ARBA00030453"/>
    </source>
</evidence>
<sequence>MPPSSNTPHHPLRRISTGSLSSLARSTDRANSSPSGLDFLLPALTDLSDEAATLATNTSQMTALHDALGTFNEAFAGYLYTLKMNAFCVEWPEAPNELSFQRAESLKEPIAPPPSVSAMPPTPQSRPSQSSSRSETQASANAADMTYMTTHSDNSMEQTPPARPKSRVGAGAGAGVKKAPTGAAGKKPTGALKKKRELEVSGIIDTLPLEYRGGNPTERLRMEKVIMKLMDNPEGVSLKDMVAPPDMPQARVNKCLITLVAKKLVSKPVIGKVTVYKWVGI</sequence>
<keyword evidence="13" id="KW-0137">Centromere</keyword>
<evidence type="ECO:0000256" key="3">
    <source>
        <dbReference type="ARBA" id="ARBA00004629"/>
    </source>
</evidence>
<feature type="compositionally biased region" description="Polar residues" evidence="15">
    <location>
        <begin position="147"/>
        <end position="158"/>
    </location>
</feature>
<evidence type="ECO:0000313" key="16">
    <source>
        <dbReference type="EMBL" id="ODN78642.1"/>
    </source>
</evidence>
<evidence type="ECO:0000256" key="6">
    <source>
        <dbReference type="ARBA" id="ARBA00022454"/>
    </source>
</evidence>
<evidence type="ECO:0000256" key="15">
    <source>
        <dbReference type="SAM" id="MobiDB-lite"/>
    </source>
</evidence>
<keyword evidence="6" id="KW-0158">Chromosome</keyword>
<evidence type="ECO:0000256" key="12">
    <source>
        <dbReference type="ARBA" id="ARBA00023242"/>
    </source>
</evidence>
<feature type="compositionally biased region" description="Low complexity" evidence="15">
    <location>
        <begin position="125"/>
        <end position="140"/>
    </location>
</feature>
<comment type="similarity">
    <text evidence="4">Belongs to the DASH complex DAM1 family.</text>
</comment>
<evidence type="ECO:0000256" key="4">
    <source>
        <dbReference type="ARBA" id="ARBA00010073"/>
    </source>
</evidence>
<dbReference type="GO" id="GO:0044732">
    <property type="term" value="C:mitotic spindle pole body"/>
    <property type="evidence" value="ECO:0007669"/>
    <property type="project" value="TreeGrafter"/>
</dbReference>
<dbReference type="GO" id="GO:1990537">
    <property type="term" value="C:mitotic spindle polar microtubule"/>
    <property type="evidence" value="ECO:0007669"/>
    <property type="project" value="TreeGrafter"/>
</dbReference>
<dbReference type="Pfam" id="PF08653">
    <property type="entry name" value="DASH_Dam1"/>
    <property type="match status" value="1"/>
</dbReference>
<evidence type="ECO:0000256" key="10">
    <source>
        <dbReference type="ARBA" id="ARBA00022838"/>
    </source>
</evidence>
<feature type="region of interest" description="Disordered" evidence="15">
    <location>
        <begin position="1"/>
        <end position="36"/>
    </location>
</feature>
<comment type="subcellular location">
    <subcellularLocation>
        <location evidence="3">Chromosome</location>
        <location evidence="3">Centromere</location>
        <location evidence="3">Kinetochore</location>
    </subcellularLocation>
    <subcellularLocation>
        <location evidence="2">Cytoplasm</location>
        <location evidence="2">Cytoskeleton</location>
        <location evidence="2">Spindle</location>
    </subcellularLocation>
    <subcellularLocation>
        <location evidence="1">Nucleus</location>
    </subcellularLocation>
</comment>
<accession>A0A1E3HQQ1</accession>
<proteinExistence type="inferred from homology"/>
<dbReference type="Proteomes" id="UP000094065">
    <property type="component" value="Unassembled WGS sequence"/>
</dbReference>
<dbReference type="InterPro" id="IPR013962">
    <property type="entry name" value="DASH_Dam1"/>
</dbReference>
<evidence type="ECO:0000256" key="13">
    <source>
        <dbReference type="ARBA" id="ARBA00023328"/>
    </source>
</evidence>
<feature type="compositionally biased region" description="Polar residues" evidence="15">
    <location>
        <begin position="16"/>
        <end position="35"/>
    </location>
</feature>
<feature type="compositionally biased region" description="Low complexity" evidence="15">
    <location>
        <begin position="175"/>
        <end position="191"/>
    </location>
</feature>
<dbReference type="GO" id="GO:1990758">
    <property type="term" value="P:mitotic sister chromatid biorientation"/>
    <property type="evidence" value="ECO:0007669"/>
    <property type="project" value="TreeGrafter"/>
</dbReference>
<gene>
    <name evidence="16" type="ORF">L202_04234</name>
</gene>
<evidence type="ECO:0000256" key="2">
    <source>
        <dbReference type="ARBA" id="ARBA00004186"/>
    </source>
</evidence>
<evidence type="ECO:0000256" key="9">
    <source>
        <dbReference type="ARBA" id="ARBA00022829"/>
    </source>
</evidence>
<keyword evidence="12" id="KW-0539">Nucleus</keyword>
<evidence type="ECO:0000256" key="5">
    <source>
        <dbReference type="ARBA" id="ARBA00020497"/>
    </source>
</evidence>
<evidence type="ECO:0000256" key="7">
    <source>
        <dbReference type="ARBA" id="ARBA00022490"/>
    </source>
</evidence>
<comment type="caution">
    <text evidence="16">The sequence shown here is derived from an EMBL/GenBank/DDBJ whole genome shotgun (WGS) entry which is preliminary data.</text>
</comment>
<dbReference type="EMBL" id="AWGJ01000006">
    <property type="protein sequence ID" value="ODN78642.1"/>
    <property type="molecule type" value="Genomic_DNA"/>
</dbReference>
<dbReference type="AlphaFoldDB" id="A0A1E3HQQ1"/>
<name>A0A1E3HQQ1_9TREE</name>
<keyword evidence="17" id="KW-1185">Reference proteome</keyword>
<dbReference type="OrthoDB" id="5586015at2759"/>
<keyword evidence="10" id="KW-0995">Kinetochore</keyword>
<evidence type="ECO:0000256" key="1">
    <source>
        <dbReference type="ARBA" id="ARBA00004123"/>
    </source>
</evidence>
<keyword evidence="8" id="KW-0493">Microtubule</keyword>
<dbReference type="RefSeq" id="XP_018993688.1">
    <property type="nucleotide sequence ID" value="XM_019138252.1"/>
</dbReference>
<dbReference type="GeneID" id="30155543"/>
<keyword evidence="7" id="KW-0963">Cytoplasm</keyword>
<organism evidence="16 17">
    <name type="scientific">Cryptococcus amylolentus CBS 6039</name>
    <dbReference type="NCBI Taxonomy" id="1295533"/>
    <lineage>
        <taxon>Eukaryota</taxon>
        <taxon>Fungi</taxon>
        <taxon>Dikarya</taxon>
        <taxon>Basidiomycota</taxon>
        <taxon>Agaricomycotina</taxon>
        <taxon>Tremellomycetes</taxon>
        <taxon>Tremellales</taxon>
        <taxon>Cryptococcaceae</taxon>
        <taxon>Cryptococcus</taxon>
    </lineage>
</organism>
<dbReference type="GO" id="GO:0042729">
    <property type="term" value="C:DASH complex"/>
    <property type="evidence" value="ECO:0007669"/>
    <property type="project" value="InterPro"/>
</dbReference>
<feature type="compositionally biased region" description="Pro residues" evidence="15">
    <location>
        <begin position="110"/>
        <end position="124"/>
    </location>
</feature>
<evidence type="ECO:0000313" key="17">
    <source>
        <dbReference type="Proteomes" id="UP000094065"/>
    </source>
</evidence>
<evidence type="ECO:0000256" key="8">
    <source>
        <dbReference type="ARBA" id="ARBA00022701"/>
    </source>
</evidence>